<sequence length="100" mass="11200">MLGRLFHYTTDVMLVSTVLAGIKHTSGLAVNVDAIPEQNVRGVLRSLLGAGEYLFESSLSFAQNSKYFHVVNPARQLSFFARNEPPHMQQFPSSSPPHRW</sequence>
<dbReference type="PANTHER" id="PTHR28075">
    <property type="entry name" value="CHROMOSOME 16, WHOLE GENOME SHOTGUN SEQUENCE"/>
    <property type="match status" value="1"/>
</dbReference>
<evidence type="ECO:0008006" key="3">
    <source>
        <dbReference type="Google" id="ProtNLM"/>
    </source>
</evidence>
<dbReference type="InterPro" id="IPR013726">
    <property type="entry name" value="Mitofissin"/>
</dbReference>
<proteinExistence type="predicted"/>
<dbReference type="Pfam" id="PF08520">
    <property type="entry name" value="Mitofissin"/>
    <property type="match status" value="1"/>
</dbReference>
<dbReference type="STRING" id="2020962.A0A2N1J7U5"/>
<gene>
    <name evidence="1" type="ORF">MVES_003404</name>
</gene>
<organism evidence="1 2">
    <name type="scientific">Malassezia vespertilionis</name>
    <dbReference type="NCBI Taxonomy" id="2020962"/>
    <lineage>
        <taxon>Eukaryota</taxon>
        <taxon>Fungi</taxon>
        <taxon>Dikarya</taxon>
        <taxon>Basidiomycota</taxon>
        <taxon>Ustilaginomycotina</taxon>
        <taxon>Malasseziomycetes</taxon>
        <taxon>Malasseziales</taxon>
        <taxon>Malasseziaceae</taxon>
        <taxon>Malassezia</taxon>
    </lineage>
</organism>
<reference evidence="1 2" key="1">
    <citation type="submission" date="2017-10" db="EMBL/GenBank/DDBJ databases">
        <title>A novel species of cold-tolerant Malassezia isolated from bats.</title>
        <authorList>
            <person name="Lorch J.M."/>
            <person name="Palmer J.M."/>
            <person name="Vanderwolf K.J."/>
            <person name="Schmidt K.Z."/>
            <person name="Verant M.L."/>
            <person name="Weller T.J."/>
            <person name="Blehert D.S."/>
        </authorList>
    </citation>
    <scope>NUCLEOTIDE SEQUENCE [LARGE SCALE GENOMIC DNA]</scope>
    <source>
        <strain evidence="1 2">NWHC:44797-103</strain>
    </source>
</reference>
<dbReference type="Proteomes" id="UP000232875">
    <property type="component" value="Unassembled WGS sequence"/>
</dbReference>
<evidence type="ECO:0000313" key="2">
    <source>
        <dbReference type="Proteomes" id="UP000232875"/>
    </source>
</evidence>
<accession>A0A2N1J7U5</accession>
<dbReference type="GO" id="GO:0005737">
    <property type="term" value="C:cytoplasm"/>
    <property type="evidence" value="ECO:0007669"/>
    <property type="project" value="TreeGrafter"/>
</dbReference>
<protein>
    <recommendedName>
        <fullName evidence="3">DUF1748-domain-containing protein</fullName>
    </recommendedName>
</protein>
<name>A0A2N1J7U5_9BASI</name>
<keyword evidence="2" id="KW-1185">Reference proteome</keyword>
<dbReference type="EMBL" id="KZ454994">
    <property type="protein sequence ID" value="PKI82613.1"/>
    <property type="molecule type" value="Genomic_DNA"/>
</dbReference>
<dbReference type="OrthoDB" id="16824at2759"/>
<evidence type="ECO:0000313" key="1">
    <source>
        <dbReference type="EMBL" id="PKI82613.1"/>
    </source>
</evidence>
<dbReference type="PANTHER" id="PTHR28075:SF3">
    <property type="entry name" value="DUF1748-DOMAIN-CONTAINING PROTEIN"/>
    <property type="match status" value="1"/>
</dbReference>
<dbReference type="AlphaFoldDB" id="A0A2N1J7U5"/>